<evidence type="ECO:0000313" key="7">
    <source>
        <dbReference type="EMBL" id="SUB61790.1"/>
    </source>
</evidence>
<dbReference type="InterPro" id="IPR018062">
    <property type="entry name" value="HTH_AraC-typ_CS"/>
</dbReference>
<evidence type="ECO:0000259" key="5">
    <source>
        <dbReference type="PROSITE" id="PS01124"/>
    </source>
</evidence>
<dbReference type="EMBL" id="UGTB01000004">
    <property type="protein sequence ID" value="SUB61790.1"/>
    <property type="molecule type" value="Genomic_DNA"/>
</dbReference>
<name>A0A135YP19_9FIRM</name>
<keyword evidence="3" id="KW-0804">Transcription</keyword>
<dbReference type="GeneID" id="79843254"/>
<protein>
    <submittedName>
        <fullName evidence="7">Melibiose operon regulatory protein</fullName>
    </submittedName>
    <submittedName>
        <fullName evidence="6">Transcriptional regulator, AraC family</fullName>
    </submittedName>
</protein>
<gene>
    <name evidence="7" type="primary">melR</name>
    <name evidence="6" type="ORF">HMPREF3195_01473</name>
    <name evidence="7" type="ORF">NCTC11460_01736</name>
</gene>
<dbReference type="Gene3D" id="1.10.10.60">
    <property type="entry name" value="Homeodomain-like"/>
    <property type="match status" value="2"/>
</dbReference>
<accession>A0A135YP19</accession>
<evidence type="ECO:0000256" key="3">
    <source>
        <dbReference type="ARBA" id="ARBA00023163"/>
    </source>
</evidence>
<dbReference type="PANTHER" id="PTHR43280:SF2">
    <property type="entry name" value="HTH-TYPE TRANSCRIPTIONAL REGULATOR EXSA"/>
    <property type="match status" value="1"/>
</dbReference>
<dbReference type="PROSITE" id="PS00041">
    <property type="entry name" value="HTH_ARAC_FAMILY_1"/>
    <property type="match status" value="1"/>
</dbReference>
<dbReference type="InterPro" id="IPR018060">
    <property type="entry name" value="HTH_AraC"/>
</dbReference>
<reference evidence="7 9" key="2">
    <citation type="submission" date="2018-06" db="EMBL/GenBank/DDBJ databases">
        <authorList>
            <consortium name="Pathogen Informatics"/>
            <person name="Doyle S."/>
        </authorList>
    </citation>
    <scope>NUCLEOTIDE SEQUENCE [LARGE SCALE GENOMIC DNA]</scope>
    <source>
        <strain evidence="7 9">NCTC11460</strain>
    </source>
</reference>
<dbReference type="Proteomes" id="UP000255101">
    <property type="component" value="Unassembled WGS sequence"/>
</dbReference>
<dbReference type="PANTHER" id="PTHR43280">
    <property type="entry name" value="ARAC-FAMILY TRANSCRIPTIONAL REGULATOR"/>
    <property type="match status" value="1"/>
</dbReference>
<evidence type="ECO:0000313" key="8">
    <source>
        <dbReference type="Proteomes" id="UP000070326"/>
    </source>
</evidence>
<evidence type="ECO:0000313" key="6">
    <source>
        <dbReference type="EMBL" id="KXI11140.1"/>
    </source>
</evidence>
<evidence type="ECO:0000256" key="1">
    <source>
        <dbReference type="ARBA" id="ARBA00023015"/>
    </source>
</evidence>
<dbReference type="STRING" id="1261.HMPREF3195_01473"/>
<dbReference type="GO" id="GO:0003700">
    <property type="term" value="F:DNA-binding transcription factor activity"/>
    <property type="evidence" value="ECO:0007669"/>
    <property type="project" value="InterPro"/>
</dbReference>
<reference evidence="6 8" key="1">
    <citation type="submission" date="2016-02" db="EMBL/GenBank/DDBJ databases">
        <authorList>
            <person name="Wen L."/>
            <person name="He K."/>
            <person name="Yang H."/>
        </authorList>
    </citation>
    <scope>NUCLEOTIDE SEQUENCE [LARGE SCALE GENOMIC DNA]</scope>
    <source>
        <strain evidence="6 8">MJR8628A</strain>
    </source>
</reference>
<dbReference type="Proteomes" id="UP000070326">
    <property type="component" value="Unassembled WGS sequence"/>
</dbReference>
<feature type="region of interest" description="Disordered" evidence="4">
    <location>
        <begin position="220"/>
        <end position="249"/>
    </location>
</feature>
<dbReference type="PATRIC" id="fig|1261.3.peg.1335"/>
<dbReference type="SMART" id="SM00342">
    <property type="entry name" value="HTH_ARAC"/>
    <property type="match status" value="1"/>
</dbReference>
<feature type="domain" description="HTH araC/xylS-type" evidence="5">
    <location>
        <begin position="123"/>
        <end position="221"/>
    </location>
</feature>
<dbReference type="GO" id="GO:0043565">
    <property type="term" value="F:sequence-specific DNA binding"/>
    <property type="evidence" value="ECO:0007669"/>
    <property type="project" value="InterPro"/>
</dbReference>
<organism evidence="6 8">
    <name type="scientific">Peptostreptococcus anaerobius</name>
    <dbReference type="NCBI Taxonomy" id="1261"/>
    <lineage>
        <taxon>Bacteria</taxon>
        <taxon>Bacillati</taxon>
        <taxon>Bacillota</taxon>
        <taxon>Clostridia</taxon>
        <taxon>Peptostreptococcales</taxon>
        <taxon>Peptostreptococcaceae</taxon>
        <taxon>Peptostreptococcus</taxon>
    </lineage>
</organism>
<dbReference type="eggNOG" id="COG4977">
    <property type="taxonomic scope" value="Bacteria"/>
</dbReference>
<dbReference type="InterPro" id="IPR020449">
    <property type="entry name" value="Tscrpt_reg_AraC-type_HTH"/>
</dbReference>
<sequence length="249" mass="29158">MDKQLDQLDSFDMNVDYRMLCEYLVRGNLDYATKEFDVITFDWVDSNNLVAYRVFLNSLNSAIYYYVLFKYEKSLLKCYFQCTLLMHKHISKSNFRDTAIHILNDYYNVMLKENIIVINSFLKDVLEYIENNLNNSITLEETAKEMFVNKSYLSHIFKQKMGQTFSIYVTNRKLNYARELLINTDLSVVAISNKCGFRNPTYFSTVFSKHIGLSPAKFRKSSSSFRKSSNRDDSGQDGPPKGHPHHIKI</sequence>
<dbReference type="InterPro" id="IPR009057">
    <property type="entry name" value="Homeodomain-like_sf"/>
</dbReference>
<dbReference type="EMBL" id="LSQZ01000081">
    <property type="protein sequence ID" value="KXI11140.1"/>
    <property type="molecule type" value="Genomic_DNA"/>
</dbReference>
<dbReference type="AlphaFoldDB" id="A0A135YP19"/>
<dbReference type="Pfam" id="PF12833">
    <property type="entry name" value="HTH_18"/>
    <property type="match status" value="1"/>
</dbReference>
<keyword evidence="2" id="KW-0238">DNA-binding</keyword>
<proteinExistence type="predicted"/>
<dbReference type="SUPFAM" id="SSF46689">
    <property type="entry name" value="Homeodomain-like"/>
    <property type="match status" value="2"/>
</dbReference>
<keyword evidence="1" id="KW-0805">Transcription regulation</keyword>
<dbReference type="RefSeq" id="WP_002844205.1">
    <property type="nucleotide sequence ID" value="NZ_CAMPYD010000025.1"/>
</dbReference>
<evidence type="ECO:0000313" key="9">
    <source>
        <dbReference type="Proteomes" id="UP000255101"/>
    </source>
</evidence>
<dbReference type="PROSITE" id="PS01124">
    <property type="entry name" value="HTH_ARAC_FAMILY_2"/>
    <property type="match status" value="1"/>
</dbReference>
<dbReference type="PRINTS" id="PR00032">
    <property type="entry name" value="HTHARAC"/>
</dbReference>
<evidence type="ECO:0000256" key="2">
    <source>
        <dbReference type="ARBA" id="ARBA00023125"/>
    </source>
</evidence>
<evidence type="ECO:0000256" key="4">
    <source>
        <dbReference type="SAM" id="MobiDB-lite"/>
    </source>
</evidence>